<dbReference type="RefSeq" id="WP_194562121.1">
    <property type="nucleotide sequence ID" value="NZ_JADKPV010000001.1"/>
</dbReference>
<dbReference type="EMBL" id="JADKPV010000001">
    <property type="protein sequence ID" value="MBF4500695.1"/>
    <property type="molecule type" value="Genomic_DNA"/>
</dbReference>
<sequence length="113" mass="13135">MKSFRYWDEETKQMSEEAKDGAIAMERYPKKSADNQPLYEQDLVQLVQYDGLLRNEYFGVLKKQNGAFVVEDLGEGIVEINEEKAHIFKLGNIFENPDMIKNLRRSISGYYGC</sequence>
<proteinExistence type="predicted"/>
<feature type="region of interest" description="Disordered" evidence="1">
    <location>
        <begin position="1"/>
        <end position="20"/>
    </location>
</feature>
<dbReference type="SUPFAM" id="SSF159006">
    <property type="entry name" value="YopX-like"/>
    <property type="match status" value="1"/>
</dbReference>
<keyword evidence="3" id="KW-1185">Reference proteome</keyword>
<evidence type="ECO:0008006" key="4">
    <source>
        <dbReference type="Google" id="ProtNLM"/>
    </source>
</evidence>
<organism evidence="2 3">
    <name type="scientific">Savagea serpentis</name>
    <dbReference type="NCBI Taxonomy" id="2785297"/>
    <lineage>
        <taxon>Bacteria</taxon>
        <taxon>Bacillati</taxon>
        <taxon>Bacillota</taxon>
        <taxon>Bacilli</taxon>
        <taxon>Bacillales</taxon>
        <taxon>Caryophanaceae</taxon>
        <taxon>Savagea</taxon>
    </lineage>
</organism>
<name>A0A8J7G211_9BACL</name>
<evidence type="ECO:0000313" key="2">
    <source>
        <dbReference type="EMBL" id="MBF4500695.1"/>
    </source>
</evidence>
<protein>
    <recommendedName>
        <fullName evidence="4">YopX protein domain-containing protein</fullName>
    </recommendedName>
</protein>
<reference evidence="2" key="1">
    <citation type="submission" date="2020-11" db="EMBL/GenBank/DDBJ databases">
        <title>Multidrug resistant novel bacterium Savagea serpentis sp. nov., isolated from the scats of a vine snake (Ahaetulla nasuta).</title>
        <authorList>
            <person name="Venkata Ramana V."/>
            <person name="Vikas Patil S."/>
            <person name="Yogita Lugani V."/>
        </authorList>
    </citation>
    <scope>NUCLEOTIDE SEQUENCE</scope>
    <source>
        <strain evidence="2">SN6</strain>
    </source>
</reference>
<evidence type="ECO:0000313" key="3">
    <source>
        <dbReference type="Proteomes" id="UP000622653"/>
    </source>
</evidence>
<dbReference type="AlphaFoldDB" id="A0A8J7G211"/>
<evidence type="ECO:0000256" key="1">
    <source>
        <dbReference type="SAM" id="MobiDB-lite"/>
    </source>
</evidence>
<gene>
    <name evidence="2" type="ORF">IRY55_04890</name>
</gene>
<comment type="caution">
    <text evidence="2">The sequence shown here is derived from an EMBL/GenBank/DDBJ whole genome shotgun (WGS) entry which is preliminary data.</text>
</comment>
<accession>A0A8J7G211</accession>
<dbReference type="Proteomes" id="UP000622653">
    <property type="component" value="Unassembled WGS sequence"/>
</dbReference>